<accession>A0A964RKQ0</accession>
<reference evidence="1" key="1">
    <citation type="submission" date="2019-12" db="EMBL/GenBank/DDBJ databases">
        <title>Microbes associate with the intestines of laboratory mice.</title>
        <authorList>
            <person name="Navarre W."/>
            <person name="Wong E."/>
        </authorList>
    </citation>
    <scope>NUCLEOTIDE SEQUENCE</scope>
    <source>
        <strain evidence="1">NM79_F5</strain>
    </source>
</reference>
<dbReference type="RefSeq" id="WP_160358414.1">
    <property type="nucleotide sequence ID" value="NZ_JBLZIA010000012.1"/>
</dbReference>
<name>A0A964RKQ0_9CLOT</name>
<evidence type="ECO:0000313" key="1">
    <source>
        <dbReference type="EMBL" id="MVX63240.1"/>
    </source>
</evidence>
<proteinExistence type="predicted"/>
<organism evidence="1 2">
    <name type="scientific">Clostridium chromiireducens</name>
    <dbReference type="NCBI Taxonomy" id="225345"/>
    <lineage>
        <taxon>Bacteria</taxon>
        <taxon>Bacillati</taxon>
        <taxon>Bacillota</taxon>
        <taxon>Clostridia</taxon>
        <taxon>Eubacteriales</taxon>
        <taxon>Clostridiaceae</taxon>
        <taxon>Clostridium</taxon>
    </lineage>
</organism>
<dbReference type="AlphaFoldDB" id="A0A964RKQ0"/>
<evidence type="ECO:0000313" key="2">
    <source>
        <dbReference type="Proteomes" id="UP000656077"/>
    </source>
</evidence>
<sequence>MGKYDKYDKYAKCTKCSCELCSSINAETCEIERHGAKLLTVRVKVDNVCPGKKVAIAVIIYDNCNRILAFKGFTTVVDKKHENQCDHDYCGTIERKLVFVLPDKDEYDPCELRVRTIGNYIYPCEPEI</sequence>
<comment type="caution">
    <text evidence="1">The sequence shown here is derived from an EMBL/GenBank/DDBJ whole genome shotgun (WGS) entry which is preliminary data.</text>
</comment>
<protein>
    <submittedName>
        <fullName evidence="1">Uncharacterized protein</fullName>
    </submittedName>
</protein>
<dbReference type="Proteomes" id="UP000656077">
    <property type="component" value="Unassembled WGS sequence"/>
</dbReference>
<gene>
    <name evidence="1" type="ORF">GKZ28_05940</name>
</gene>
<dbReference type="EMBL" id="WSRQ01000007">
    <property type="protein sequence ID" value="MVX63240.1"/>
    <property type="molecule type" value="Genomic_DNA"/>
</dbReference>